<protein>
    <submittedName>
        <fullName evidence="2">Nuclear transport factor 2 family protein</fullName>
    </submittedName>
</protein>
<proteinExistence type="predicted"/>
<dbReference type="InterPro" id="IPR032710">
    <property type="entry name" value="NTF2-like_dom_sf"/>
</dbReference>
<dbReference type="SUPFAM" id="SSF54427">
    <property type="entry name" value="NTF2-like"/>
    <property type="match status" value="1"/>
</dbReference>
<evidence type="ECO:0000313" key="2">
    <source>
        <dbReference type="EMBL" id="WUQ88184.1"/>
    </source>
</evidence>
<evidence type="ECO:0000313" key="3">
    <source>
        <dbReference type="Proteomes" id="UP001432222"/>
    </source>
</evidence>
<dbReference type="RefSeq" id="WP_328958735.1">
    <property type="nucleotide sequence ID" value="NZ_CP108110.1"/>
</dbReference>
<reference evidence="2" key="1">
    <citation type="submission" date="2022-10" db="EMBL/GenBank/DDBJ databases">
        <title>The complete genomes of actinobacterial strains from the NBC collection.</title>
        <authorList>
            <person name="Joergensen T.S."/>
            <person name="Alvarez Arevalo M."/>
            <person name="Sterndorff E.B."/>
            <person name="Faurdal D."/>
            <person name="Vuksanovic O."/>
            <person name="Mourched A.-S."/>
            <person name="Charusanti P."/>
            <person name="Shaw S."/>
            <person name="Blin K."/>
            <person name="Weber T."/>
        </authorList>
    </citation>
    <scope>NUCLEOTIDE SEQUENCE</scope>
    <source>
        <strain evidence="2">NBC_00222</strain>
    </source>
</reference>
<dbReference type="Proteomes" id="UP001432222">
    <property type="component" value="Chromosome"/>
</dbReference>
<dbReference type="Gene3D" id="3.10.450.50">
    <property type="match status" value="1"/>
</dbReference>
<gene>
    <name evidence="2" type="ORF">OHA16_37465</name>
</gene>
<evidence type="ECO:0000259" key="1">
    <source>
        <dbReference type="Pfam" id="PF12680"/>
    </source>
</evidence>
<sequence>MDMDQMNVHRWIGLIEEHWKSRDPQAIAELFTEDASYHQGPYGTAHIGQQAIAEHWATTLSNQKDPIVWFGTPVASGDRAFVEWWCILHDPATGTPRTAAGCIALRFAEDGRCASFHEYWHSAPDTAREPAEGWFA</sequence>
<accession>A0ABZ1UDL0</accession>
<name>A0ABZ1UDL0_9ACTN</name>
<dbReference type="InterPro" id="IPR037401">
    <property type="entry name" value="SnoaL-like"/>
</dbReference>
<dbReference type="EMBL" id="CP108110">
    <property type="protein sequence ID" value="WUQ88184.1"/>
    <property type="molecule type" value="Genomic_DNA"/>
</dbReference>
<dbReference type="CDD" id="cd00531">
    <property type="entry name" value="NTF2_like"/>
    <property type="match status" value="1"/>
</dbReference>
<keyword evidence="3" id="KW-1185">Reference proteome</keyword>
<dbReference type="Pfam" id="PF12680">
    <property type="entry name" value="SnoaL_2"/>
    <property type="match status" value="1"/>
</dbReference>
<organism evidence="2 3">
    <name type="scientific">Kitasatospora purpeofusca</name>
    <dbReference type="NCBI Taxonomy" id="67352"/>
    <lineage>
        <taxon>Bacteria</taxon>
        <taxon>Bacillati</taxon>
        <taxon>Actinomycetota</taxon>
        <taxon>Actinomycetes</taxon>
        <taxon>Kitasatosporales</taxon>
        <taxon>Streptomycetaceae</taxon>
        <taxon>Kitasatospora</taxon>
    </lineage>
</organism>
<feature type="domain" description="SnoaL-like" evidence="1">
    <location>
        <begin position="17"/>
        <end position="115"/>
    </location>
</feature>